<evidence type="ECO:0000313" key="2">
    <source>
        <dbReference type="Proteomes" id="UP000765509"/>
    </source>
</evidence>
<keyword evidence="2" id="KW-1185">Reference proteome</keyword>
<dbReference type="AlphaFoldDB" id="A0A9Q3CBW8"/>
<organism evidence="1 2">
    <name type="scientific">Austropuccinia psidii MF-1</name>
    <dbReference type="NCBI Taxonomy" id="1389203"/>
    <lineage>
        <taxon>Eukaryota</taxon>
        <taxon>Fungi</taxon>
        <taxon>Dikarya</taxon>
        <taxon>Basidiomycota</taxon>
        <taxon>Pucciniomycotina</taxon>
        <taxon>Pucciniomycetes</taxon>
        <taxon>Pucciniales</taxon>
        <taxon>Sphaerophragmiaceae</taxon>
        <taxon>Austropuccinia</taxon>
    </lineage>
</organism>
<accession>A0A9Q3CBW8</accession>
<dbReference type="OrthoDB" id="7691805at2759"/>
<sequence>MKKVVTGSLESGNLTPYYSPKALASSIVQRSLVTLNQEAGHPSLEYLRKIYPSQNIPKLNFIMCSTCKMTKIPFPGSFPQATQKLASLHMDLCGPISPPYHTKTKMKQKFLRNRTVNIKITHLVKFLPTEFPFLKEVTPDDNNSFILVPNETKKIPIKDITSTNDSIESNIPTEIEQSRGIRQDPPIEDSPSMRTQMPTLKGYSWVPETKSIPQNEILGDVGNTRNNLTHQKMA</sequence>
<dbReference type="EMBL" id="AVOT02005712">
    <property type="protein sequence ID" value="MBW0479775.1"/>
    <property type="molecule type" value="Genomic_DNA"/>
</dbReference>
<protein>
    <submittedName>
        <fullName evidence="1">Uncharacterized protein</fullName>
    </submittedName>
</protein>
<gene>
    <name evidence="1" type="ORF">O181_019490</name>
</gene>
<comment type="caution">
    <text evidence="1">The sequence shown here is derived from an EMBL/GenBank/DDBJ whole genome shotgun (WGS) entry which is preliminary data.</text>
</comment>
<name>A0A9Q3CBW8_9BASI</name>
<evidence type="ECO:0000313" key="1">
    <source>
        <dbReference type="EMBL" id="MBW0479775.1"/>
    </source>
</evidence>
<dbReference type="Proteomes" id="UP000765509">
    <property type="component" value="Unassembled WGS sequence"/>
</dbReference>
<reference evidence="1" key="1">
    <citation type="submission" date="2021-03" db="EMBL/GenBank/DDBJ databases">
        <title>Draft genome sequence of rust myrtle Austropuccinia psidii MF-1, a brazilian biotype.</title>
        <authorList>
            <person name="Quecine M.C."/>
            <person name="Pachon D.M.R."/>
            <person name="Bonatelli M.L."/>
            <person name="Correr F.H."/>
            <person name="Franceschini L.M."/>
            <person name="Leite T.F."/>
            <person name="Margarido G.R.A."/>
            <person name="Almeida C.A."/>
            <person name="Ferrarezi J.A."/>
            <person name="Labate C.A."/>
        </authorList>
    </citation>
    <scope>NUCLEOTIDE SEQUENCE</scope>
    <source>
        <strain evidence="1">MF-1</strain>
    </source>
</reference>
<proteinExistence type="predicted"/>